<organism evidence="2 5">
    <name type="scientific">Hortaea werneckii</name>
    <name type="common">Black yeast</name>
    <name type="synonym">Cladosporium werneckii</name>
    <dbReference type="NCBI Taxonomy" id="91943"/>
    <lineage>
        <taxon>Eukaryota</taxon>
        <taxon>Fungi</taxon>
        <taxon>Dikarya</taxon>
        <taxon>Ascomycota</taxon>
        <taxon>Pezizomycotina</taxon>
        <taxon>Dothideomycetes</taxon>
        <taxon>Dothideomycetidae</taxon>
        <taxon>Mycosphaerellales</taxon>
        <taxon>Teratosphaeriaceae</taxon>
        <taxon>Hortaea</taxon>
    </lineage>
</organism>
<reference evidence="4 5" key="1">
    <citation type="journal article" date="2018" name="BMC Genomics">
        <title>Genomic evidence for intraspecific hybridization in a clonal and extremely halotolerant yeast.</title>
        <authorList>
            <person name="Gostincar C."/>
            <person name="Stajich J.E."/>
            <person name="Zupancic J."/>
            <person name="Zalar P."/>
            <person name="Gunde-Cimerman N."/>
        </authorList>
    </citation>
    <scope>NUCLEOTIDE SEQUENCE [LARGE SCALE GENOMIC DNA]</scope>
    <source>
        <strain evidence="2 5">EXF-6656</strain>
        <strain evidence="3 4">EXF-6669</strain>
    </source>
</reference>
<dbReference type="PANTHER" id="PTHR34673">
    <property type="entry name" value="COLD-REGULATED PROTEIN"/>
    <property type="match status" value="1"/>
</dbReference>
<evidence type="ECO:0000313" key="3">
    <source>
        <dbReference type="EMBL" id="RMY22545.1"/>
    </source>
</evidence>
<protein>
    <submittedName>
        <fullName evidence="2">Uncharacterized protein</fullName>
    </submittedName>
</protein>
<accession>A0A3M6WHI9</accession>
<dbReference type="EMBL" id="QWIJ01000894">
    <property type="protein sequence ID" value="RMX77921.1"/>
    <property type="molecule type" value="Genomic_DNA"/>
</dbReference>
<proteinExistence type="predicted"/>
<evidence type="ECO:0000256" key="1">
    <source>
        <dbReference type="SAM" id="Phobius"/>
    </source>
</evidence>
<feature type="non-terminal residue" evidence="2">
    <location>
        <position position="1"/>
    </location>
</feature>
<comment type="caution">
    <text evidence="2">The sequence shown here is derived from an EMBL/GenBank/DDBJ whole genome shotgun (WGS) entry which is preliminary data.</text>
</comment>
<gene>
    <name evidence="3" type="ORF">D0867_02647</name>
    <name evidence="2" type="ORF">D0869_09501</name>
</gene>
<keyword evidence="1" id="KW-0812">Transmembrane</keyword>
<dbReference type="AlphaFoldDB" id="A0A3M6WHI9"/>
<keyword evidence="1" id="KW-0472">Membrane</keyword>
<feature type="transmembrane region" description="Helical" evidence="1">
    <location>
        <begin position="61"/>
        <end position="83"/>
    </location>
</feature>
<evidence type="ECO:0000313" key="2">
    <source>
        <dbReference type="EMBL" id="RMX77921.1"/>
    </source>
</evidence>
<dbReference type="Proteomes" id="UP000281245">
    <property type="component" value="Unassembled WGS sequence"/>
</dbReference>
<evidence type="ECO:0000313" key="4">
    <source>
        <dbReference type="Proteomes" id="UP000271337"/>
    </source>
</evidence>
<keyword evidence="1" id="KW-1133">Transmembrane helix</keyword>
<evidence type="ECO:0000313" key="5">
    <source>
        <dbReference type="Proteomes" id="UP000281245"/>
    </source>
</evidence>
<dbReference type="OrthoDB" id="3900215at2759"/>
<dbReference type="EMBL" id="QWIL01000180">
    <property type="protein sequence ID" value="RMY22545.1"/>
    <property type="molecule type" value="Genomic_DNA"/>
</dbReference>
<sequence>RQYCTKRWRIAASYLCLCASSAAPVSPGNHGEVKRAQAVNELGFLDQNPCHVKIVGPTLGFIVGVCMAIICWPAALLCCCCATDAGKRYVFERIARKPVQYEISDLVVKNARDSRRYVRSDKQCDTLLATTILSNAGLSLNTLRAI</sequence>
<name>A0A3M6WHI9_HORWE</name>
<dbReference type="Proteomes" id="UP000271337">
    <property type="component" value="Unassembled WGS sequence"/>
</dbReference>
<dbReference type="PANTHER" id="PTHR34673:SF1">
    <property type="entry name" value="COLD-REGULATED PROTEIN"/>
    <property type="match status" value="1"/>
</dbReference>